<accession>A0ACC1BF78</accession>
<dbReference type="Proteomes" id="UP001164250">
    <property type="component" value="Chromosome 5"/>
</dbReference>
<evidence type="ECO:0000313" key="1">
    <source>
        <dbReference type="EMBL" id="KAJ0097619.1"/>
    </source>
</evidence>
<protein>
    <submittedName>
        <fullName evidence="1">Uncharacterized protein</fullName>
    </submittedName>
</protein>
<gene>
    <name evidence="1" type="ORF">Patl1_27346</name>
</gene>
<sequence length="350" mass="39170">MQVSQRVPLIISSRNEFSTAPQLNSSNKPGPTGKRPESKGNLSTVVVGTTVIAGAALLVYQSGYLDQYIGKENENAMSSHSDEEGLKLLWSKLCRMFRTDKDLPQPGTLNEIPVENQSHLQDKADLAPEDESVQRESPESKTIKEPKEVQATSISTQVSVVPDKDEETKKHEQKTMPHQHIITEDKSEDALGKGAEAPASLLEAYHLKDDTDEGATTKATEDYINAIEELNNDYLSKDGKLVFDFLQAIHAAEQRQAELDALMFAEEKRVLKEKYEKELRDSRARELMSTEEAAILEKKEQKRTAAIKSLQEKMEEKLRLELEQKESEAELKLKQAQELGKAELGCSNCT</sequence>
<organism evidence="1 2">
    <name type="scientific">Pistacia atlantica</name>
    <dbReference type="NCBI Taxonomy" id="434234"/>
    <lineage>
        <taxon>Eukaryota</taxon>
        <taxon>Viridiplantae</taxon>
        <taxon>Streptophyta</taxon>
        <taxon>Embryophyta</taxon>
        <taxon>Tracheophyta</taxon>
        <taxon>Spermatophyta</taxon>
        <taxon>Magnoliopsida</taxon>
        <taxon>eudicotyledons</taxon>
        <taxon>Gunneridae</taxon>
        <taxon>Pentapetalae</taxon>
        <taxon>rosids</taxon>
        <taxon>malvids</taxon>
        <taxon>Sapindales</taxon>
        <taxon>Anacardiaceae</taxon>
        <taxon>Pistacia</taxon>
    </lineage>
</organism>
<keyword evidence="2" id="KW-1185">Reference proteome</keyword>
<dbReference type="EMBL" id="CM047901">
    <property type="protein sequence ID" value="KAJ0097619.1"/>
    <property type="molecule type" value="Genomic_DNA"/>
</dbReference>
<name>A0ACC1BF78_9ROSI</name>
<reference evidence="2" key="1">
    <citation type="journal article" date="2023" name="G3 (Bethesda)">
        <title>Genome assembly and association tests identify interacting loci associated with vigor, precocity, and sex in interspecific pistachio rootstocks.</title>
        <authorList>
            <person name="Palmer W."/>
            <person name="Jacygrad E."/>
            <person name="Sagayaradj S."/>
            <person name="Cavanaugh K."/>
            <person name="Han R."/>
            <person name="Bertier L."/>
            <person name="Beede B."/>
            <person name="Kafkas S."/>
            <person name="Golino D."/>
            <person name="Preece J."/>
            <person name="Michelmore R."/>
        </authorList>
    </citation>
    <scope>NUCLEOTIDE SEQUENCE [LARGE SCALE GENOMIC DNA]</scope>
</reference>
<proteinExistence type="predicted"/>
<comment type="caution">
    <text evidence="1">The sequence shown here is derived from an EMBL/GenBank/DDBJ whole genome shotgun (WGS) entry which is preliminary data.</text>
</comment>
<evidence type="ECO:0000313" key="2">
    <source>
        <dbReference type="Proteomes" id="UP001164250"/>
    </source>
</evidence>